<feature type="transmembrane region" description="Helical" evidence="1">
    <location>
        <begin position="131"/>
        <end position="150"/>
    </location>
</feature>
<gene>
    <name evidence="2" type="ORF">PR018_02800</name>
</gene>
<keyword evidence="1" id="KW-1133">Transmembrane helix</keyword>
<dbReference type="InterPro" id="IPR005325">
    <property type="entry name" value="DUF308_memb"/>
</dbReference>
<organism evidence="2 3">
    <name type="scientific">Rhizobium rhododendri</name>
    <dbReference type="NCBI Taxonomy" id="2506430"/>
    <lineage>
        <taxon>Bacteria</taxon>
        <taxon>Pseudomonadati</taxon>
        <taxon>Pseudomonadota</taxon>
        <taxon>Alphaproteobacteria</taxon>
        <taxon>Hyphomicrobiales</taxon>
        <taxon>Rhizobiaceae</taxon>
        <taxon>Rhizobium/Agrobacterium group</taxon>
        <taxon>Rhizobium</taxon>
    </lineage>
</organism>
<dbReference type="InterPro" id="IPR052712">
    <property type="entry name" value="Acid_resist_chaperone_HdeD"/>
</dbReference>
<feature type="transmembrane region" description="Helical" evidence="1">
    <location>
        <begin position="20"/>
        <end position="40"/>
    </location>
</feature>
<feature type="transmembrane region" description="Helical" evidence="1">
    <location>
        <begin position="74"/>
        <end position="92"/>
    </location>
</feature>
<reference evidence="2" key="2">
    <citation type="journal article" date="2023" name="MicrobiologyOpen">
        <title>Genomics of the tumorigenes clade of the family Rhizobiaceae and description of Rhizobium rhododendri sp. nov.</title>
        <authorList>
            <person name="Kuzmanovic N."/>
            <person name="diCenzo G.C."/>
            <person name="Bunk B."/>
            <person name="Sproeer C."/>
            <person name="Fruehling A."/>
            <person name="Neumann-Schaal M."/>
            <person name="Overmann J."/>
            <person name="Smalla K."/>
        </authorList>
    </citation>
    <scope>NUCLEOTIDE SEQUENCE</scope>
    <source>
        <strain evidence="2">Rho-6.2</strain>
    </source>
</reference>
<keyword evidence="3" id="KW-1185">Reference proteome</keyword>
<feature type="transmembrane region" description="Helical" evidence="1">
    <location>
        <begin position="156"/>
        <end position="180"/>
    </location>
</feature>
<accession>A0ABY8IKD7</accession>
<sequence>MVMGLNELPHASAHAKWGWFVALGVLLLLLSGIAFGNLFLATVVSVYYVGMLMLLGGIVYLIHAFQVRGWEHSLPWILSGLLYTLAGIFAFMNPLLASAVFTLMLAIALVIAGVLRIWVGRRMKPGKGWGFILLSGIVTMVAGFVVALGWPVNSLWILGLFLAVDLMFQGWTLIAFGLGLRR</sequence>
<keyword evidence="1" id="KW-0812">Transmembrane</keyword>
<dbReference type="EMBL" id="CP117267">
    <property type="protein sequence ID" value="WFS23470.1"/>
    <property type="molecule type" value="Genomic_DNA"/>
</dbReference>
<feature type="transmembrane region" description="Helical" evidence="1">
    <location>
        <begin position="46"/>
        <end position="62"/>
    </location>
</feature>
<keyword evidence="1" id="KW-0472">Membrane</keyword>
<dbReference type="RefSeq" id="WP_142829209.1">
    <property type="nucleotide sequence ID" value="NZ_CP117267.1"/>
</dbReference>
<evidence type="ECO:0000313" key="2">
    <source>
        <dbReference type="EMBL" id="WFS23470.1"/>
    </source>
</evidence>
<dbReference type="PANTHER" id="PTHR34989">
    <property type="entry name" value="PROTEIN HDED"/>
    <property type="match status" value="1"/>
</dbReference>
<name>A0ABY8IKD7_9HYPH</name>
<dbReference type="Pfam" id="PF03729">
    <property type="entry name" value="DUF308"/>
    <property type="match status" value="1"/>
</dbReference>
<dbReference type="Proteomes" id="UP000318939">
    <property type="component" value="Chromosome"/>
</dbReference>
<reference evidence="2" key="1">
    <citation type="journal article" date="2019" name="Phytopathology">
        <title>A Novel Group of Rhizobium tumorigenes-Like Agrobacteria Associated with Crown Gall Disease of Rhododendron and Blueberry.</title>
        <authorList>
            <person name="Kuzmanovic N."/>
            <person name="Behrens P."/>
            <person name="Idczak E."/>
            <person name="Wagner S."/>
            <person name="Gotz M."/>
            <person name="Sproer C."/>
            <person name="Bunk B."/>
            <person name="Overmann J."/>
            <person name="Smalla K."/>
        </authorList>
    </citation>
    <scope>NUCLEOTIDE SEQUENCE</scope>
    <source>
        <strain evidence="2">Rho-6.2</strain>
    </source>
</reference>
<evidence type="ECO:0000256" key="1">
    <source>
        <dbReference type="SAM" id="Phobius"/>
    </source>
</evidence>
<proteinExistence type="predicted"/>
<feature type="transmembrane region" description="Helical" evidence="1">
    <location>
        <begin position="98"/>
        <end position="119"/>
    </location>
</feature>
<dbReference type="PANTHER" id="PTHR34989:SF1">
    <property type="entry name" value="PROTEIN HDED"/>
    <property type="match status" value="1"/>
</dbReference>
<protein>
    <submittedName>
        <fullName evidence="2">HdeD family acid-resistance protein</fullName>
    </submittedName>
</protein>
<evidence type="ECO:0000313" key="3">
    <source>
        <dbReference type="Proteomes" id="UP000318939"/>
    </source>
</evidence>